<feature type="transmembrane region" description="Helical" evidence="1">
    <location>
        <begin position="7"/>
        <end position="30"/>
    </location>
</feature>
<proteinExistence type="predicted"/>
<accession>A0A3B0UJZ2</accession>
<keyword evidence="1" id="KW-0812">Transmembrane</keyword>
<feature type="transmembrane region" description="Helical" evidence="1">
    <location>
        <begin position="99"/>
        <end position="119"/>
    </location>
</feature>
<gene>
    <name evidence="2" type="ORF">MNBD_BACTEROID06-869</name>
</gene>
<name>A0A3B0UJZ2_9ZZZZ</name>
<keyword evidence="1" id="KW-0472">Membrane</keyword>
<dbReference type="AlphaFoldDB" id="A0A3B0UJZ2"/>
<keyword evidence="1" id="KW-1133">Transmembrane helix</keyword>
<sequence>MNKIFKFFLKLILLSLVIAGSGAILIHYNVLTLPTMFYQLVAFYFLISTMAFMVNIKAGQKDSEIAVWYYMASIMSKFLLAALSVVVLTKFFPEQKKNIVFTSFALYPLFEAVVILDVYKRIRS</sequence>
<feature type="transmembrane region" description="Helical" evidence="1">
    <location>
        <begin position="67"/>
        <end position="87"/>
    </location>
</feature>
<protein>
    <submittedName>
        <fullName evidence="2">Uncharacterized protein</fullName>
    </submittedName>
</protein>
<reference evidence="2" key="1">
    <citation type="submission" date="2018-06" db="EMBL/GenBank/DDBJ databases">
        <authorList>
            <person name="Zhirakovskaya E."/>
        </authorList>
    </citation>
    <scope>NUCLEOTIDE SEQUENCE</scope>
</reference>
<dbReference type="EMBL" id="UOES01000571">
    <property type="protein sequence ID" value="VAW29440.1"/>
    <property type="molecule type" value="Genomic_DNA"/>
</dbReference>
<organism evidence="2">
    <name type="scientific">hydrothermal vent metagenome</name>
    <dbReference type="NCBI Taxonomy" id="652676"/>
    <lineage>
        <taxon>unclassified sequences</taxon>
        <taxon>metagenomes</taxon>
        <taxon>ecological metagenomes</taxon>
    </lineage>
</organism>
<evidence type="ECO:0000313" key="2">
    <source>
        <dbReference type="EMBL" id="VAW29440.1"/>
    </source>
</evidence>
<evidence type="ECO:0000256" key="1">
    <source>
        <dbReference type="SAM" id="Phobius"/>
    </source>
</evidence>
<feature type="transmembrane region" description="Helical" evidence="1">
    <location>
        <begin position="36"/>
        <end position="55"/>
    </location>
</feature>